<dbReference type="SUPFAM" id="SSF51621">
    <property type="entry name" value="Phosphoenolpyruvate/pyruvate domain"/>
    <property type="match status" value="1"/>
</dbReference>
<gene>
    <name evidence="1" type="ORF">C1I98_23190</name>
</gene>
<evidence type="ECO:0000313" key="1">
    <source>
        <dbReference type="EMBL" id="PZG39830.1"/>
    </source>
</evidence>
<dbReference type="Pfam" id="PF13714">
    <property type="entry name" value="PEP_mutase"/>
    <property type="match status" value="1"/>
</dbReference>
<dbReference type="EMBL" id="POUA01000199">
    <property type="protein sequence ID" value="PZG39830.1"/>
    <property type="molecule type" value="Genomic_DNA"/>
</dbReference>
<dbReference type="PANTHER" id="PTHR42905:SF16">
    <property type="entry name" value="CARBOXYPHOSPHONOENOLPYRUVATE PHOSPHONOMUTASE-LIKE PROTEIN (AFU_ORTHOLOGUE AFUA_5G07230)"/>
    <property type="match status" value="1"/>
</dbReference>
<dbReference type="AlphaFoldDB" id="A0A2W2GQZ9"/>
<evidence type="ECO:0000313" key="2">
    <source>
        <dbReference type="Proteomes" id="UP000248544"/>
    </source>
</evidence>
<dbReference type="CDD" id="cd00377">
    <property type="entry name" value="ICL_PEPM"/>
    <property type="match status" value="1"/>
</dbReference>
<reference evidence="1 2" key="1">
    <citation type="submission" date="2018-01" db="EMBL/GenBank/DDBJ databases">
        <title>Draft genome sequence of Sphaerisporangium sp. 7K107.</title>
        <authorList>
            <person name="Sahin N."/>
            <person name="Saygin H."/>
            <person name="Ay H."/>
        </authorList>
    </citation>
    <scope>NUCLEOTIDE SEQUENCE [LARGE SCALE GENOMIC DNA]</scope>
    <source>
        <strain evidence="1 2">7K107</strain>
    </source>
</reference>
<dbReference type="RefSeq" id="WP_111169545.1">
    <property type="nucleotide sequence ID" value="NZ_POUA01000199.1"/>
</dbReference>
<organism evidence="1 2">
    <name type="scientific">Spongiactinospora gelatinilytica</name>
    <dbReference type="NCBI Taxonomy" id="2666298"/>
    <lineage>
        <taxon>Bacteria</taxon>
        <taxon>Bacillati</taxon>
        <taxon>Actinomycetota</taxon>
        <taxon>Actinomycetes</taxon>
        <taxon>Streptosporangiales</taxon>
        <taxon>Streptosporangiaceae</taxon>
        <taxon>Spongiactinospora</taxon>
    </lineage>
</organism>
<dbReference type="InterPro" id="IPR040442">
    <property type="entry name" value="Pyrv_kinase-like_dom_sf"/>
</dbReference>
<dbReference type="Proteomes" id="UP000248544">
    <property type="component" value="Unassembled WGS sequence"/>
</dbReference>
<dbReference type="PANTHER" id="PTHR42905">
    <property type="entry name" value="PHOSPHOENOLPYRUVATE CARBOXYLASE"/>
    <property type="match status" value="1"/>
</dbReference>
<dbReference type="GO" id="GO:0003824">
    <property type="term" value="F:catalytic activity"/>
    <property type="evidence" value="ECO:0007669"/>
    <property type="project" value="InterPro"/>
</dbReference>
<dbReference type="InterPro" id="IPR015813">
    <property type="entry name" value="Pyrv/PenolPyrv_kinase-like_dom"/>
</dbReference>
<keyword evidence="2" id="KW-1185">Reference proteome</keyword>
<dbReference type="Gene3D" id="3.20.20.60">
    <property type="entry name" value="Phosphoenolpyruvate-binding domains"/>
    <property type="match status" value="1"/>
</dbReference>
<sequence>MSDLAKRLRDLHSADRPLVLPNVWDARTAQVFAATGFPALATPSSGIAESLGHTDQQGAPVEEMFAAAARIAGAVDVPVTVDAEAGYGLPAKEFAARLLDTGAVGCNLEDSALPASGLVPVDEQVRWLSDVRQAAPELVINARVDVYLHGGTTDDAVKRSIAYLDAGADCVYPILAPGEAAIAELVERVPGPVNVLFTPDGPSLPRLAELGVARVTFGGGLYHAMIDAVRGMAERIAAGASPYGDE</sequence>
<dbReference type="InterPro" id="IPR039556">
    <property type="entry name" value="ICL/PEPM"/>
</dbReference>
<name>A0A2W2GQZ9_9ACTN</name>
<comment type="caution">
    <text evidence="1">The sequence shown here is derived from an EMBL/GenBank/DDBJ whole genome shotgun (WGS) entry which is preliminary data.</text>
</comment>
<accession>A0A2W2GQZ9</accession>
<proteinExistence type="predicted"/>
<protein>
    <submittedName>
        <fullName evidence="1">Carboxyvinyl-carboxyphosphonate phosphorylmutase</fullName>
    </submittedName>
</protein>